<organism evidence="2 3">
    <name type="scientific">Chitinophaga ginsengisegetis</name>
    <dbReference type="NCBI Taxonomy" id="393003"/>
    <lineage>
        <taxon>Bacteria</taxon>
        <taxon>Pseudomonadati</taxon>
        <taxon>Bacteroidota</taxon>
        <taxon>Chitinophagia</taxon>
        <taxon>Chitinophagales</taxon>
        <taxon>Chitinophagaceae</taxon>
        <taxon>Chitinophaga</taxon>
    </lineage>
</organism>
<gene>
    <name evidence="2" type="ORF">SAMN05660461_1957</name>
</gene>
<evidence type="ECO:0000313" key="2">
    <source>
        <dbReference type="EMBL" id="SKD00795.1"/>
    </source>
</evidence>
<evidence type="ECO:0000313" key="3">
    <source>
        <dbReference type="Proteomes" id="UP000190166"/>
    </source>
</evidence>
<keyword evidence="1" id="KW-0812">Transmembrane</keyword>
<name>A0A1T5NK73_9BACT</name>
<reference evidence="2 3" key="1">
    <citation type="submission" date="2017-02" db="EMBL/GenBank/DDBJ databases">
        <authorList>
            <person name="Peterson S.W."/>
        </authorList>
    </citation>
    <scope>NUCLEOTIDE SEQUENCE [LARGE SCALE GENOMIC DNA]</scope>
    <source>
        <strain evidence="2 3">DSM 18108</strain>
    </source>
</reference>
<keyword evidence="1" id="KW-1133">Transmembrane helix</keyword>
<dbReference type="InterPro" id="IPR013901">
    <property type="entry name" value="Anthrone_oxy"/>
</dbReference>
<feature type="transmembrane region" description="Helical" evidence="1">
    <location>
        <begin position="58"/>
        <end position="80"/>
    </location>
</feature>
<dbReference type="EMBL" id="FUZZ01000001">
    <property type="protein sequence ID" value="SKD00795.1"/>
    <property type="molecule type" value="Genomic_DNA"/>
</dbReference>
<protein>
    <submittedName>
        <fullName evidence="2">Uncharacterized membrane protein</fullName>
    </submittedName>
</protein>
<dbReference type="Proteomes" id="UP000190166">
    <property type="component" value="Unassembled WGS sequence"/>
</dbReference>
<keyword evidence="3" id="KW-1185">Reference proteome</keyword>
<evidence type="ECO:0000256" key="1">
    <source>
        <dbReference type="SAM" id="Phobius"/>
    </source>
</evidence>
<dbReference type="Pfam" id="PF08592">
    <property type="entry name" value="Anthrone_oxy"/>
    <property type="match status" value="1"/>
</dbReference>
<accession>A0A1T5NK73</accession>
<dbReference type="AlphaFoldDB" id="A0A1T5NK73"/>
<dbReference type="STRING" id="393003.SAMN05660461_1957"/>
<sequence>MGLTFLQILLGMTAVSTALMGGLFYAYSCSVNPGLGRLSDMGYLSAMQSINRAILNPAFFSSFLGSLALLPVCTWVYFSYSVSPGSWCVLGATVVYFTGVFGVTMVGNVPLNNALDKADLAAASAGQLAQHRAAFEERWNRLNTVRTVAAVATVALMVAGCIGFK</sequence>
<feature type="transmembrane region" description="Helical" evidence="1">
    <location>
        <begin position="145"/>
        <end position="164"/>
    </location>
</feature>
<feature type="transmembrane region" description="Helical" evidence="1">
    <location>
        <begin position="87"/>
        <end position="107"/>
    </location>
</feature>
<dbReference type="RefSeq" id="WP_079469181.1">
    <property type="nucleotide sequence ID" value="NZ_FUZZ01000001.1"/>
</dbReference>
<keyword evidence="1" id="KW-0472">Membrane</keyword>
<proteinExistence type="predicted"/>